<reference evidence="2" key="1">
    <citation type="submission" date="2023-06" db="EMBL/GenBank/DDBJ databases">
        <title>Genomic analysis of the entomopathogenic nematode Steinernema hermaphroditum.</title>
        <authorList>
            <person name="Schwarz E.M."/>
            <person name="Heppert J.K."/>
            <person name="Baniya A."/>
            <person name="Schwartz H.T."/>
            <person name="Tan C.-H."/>
            <person name="Antoshechkin I."/>
            <person name="Sternberg P.W."/>
            <person name="Goodrich-Blair H."/>
            <person name="Dillman A.R."/>
        </authorList>
    </citation>
    <scope>NUCLEOTIDE SEQUENCE</scope>
    <source>
        <strain evidence="2">PS9179</strain>
        <tissue evidence="2">Whole animal</tissue>
    </source>
</reference>
<protein>
    <submittedName>
        <fullName evidence="2">Uncharacterized protein</fullName>
    </submittedName>
</protein>
<gene>
    <name evidence="2" type="ORF">QR680_006653</name>
</gene>
<keyword evidence="1" id="KW-1133">Transmembrane helix</keyword>
<sequence length="160" mass="17137">MATSKEICCCGIHIKSGAQIVGILHIFQAVSVFLGSISGAVTLNTSSLSGLLICGLQCIVAFMVISGVNHNREDRLLPAIILEITTCAILGFLTIFYTVCTILAAFHSSTELAVWIVLLVFVMVTLAVDIWFATILLKCRTFIKDSKKSSIGINIASLSV</sequence>
<proteinExistence type="predicted"/>
<comment type="caution">
    <text evidence="2">The sequence shown here is derived from an EMBL/GenBank/DDBJ whole genome shotgun (WGS) entry which is preliminary data.</text>
</comment>
<dbReference type="AlphaFoldDB" id="A0AA39HYB5"/>
<feature type="transmembrane region" description="Helical" evidence="1">
    <location>
        <begin position="80"/>
        <end position="106"/>
    </location>
</feature>
<dbReference type="EMBL" id="JAUCMV010000003">
    <property type="protein sequence ID" value="KAK0413188.1"/>
    <property type="molecule type" value="Genomic_DNA"/>
</dbReference>
<feature type="transmembrane region" description="Helical" evidence="1">
    <location>
        <begin position="47"/>
        <end position="68"/>
    </location>
</feature>
<accession>A0AA39HYB5</accession>
<keyword evidence="1" id="KW-0472">Membrane</keyword>
<keyword evidence="1" id="KW-0812">Transmembrane</keyword>
<dbReference type="Proteomes" id="UP001175271">
    <property type="component" value="Unassembled WGS sequence"/>
</dbReference>
<feature type="transmembrane region" description="Helical" evidence="1">
    <location>
        <begin position="20"/>
        <end position="41"/>
    </location>
</feature>
<keyword evidence="3" id="KW-1185">Reference proteome</keyword>
<name>A0AA39HYB5_9BILA</name>
<evidence type="ECO:0000313" key="2">
    <source>
        <dbReference type="EMBL" id="KAK0413188.1"/>
    </source>
</evidence>
<evidence type="ECO:0000313" key="3">
    <source>
        <dbReference type="Proteomes" id="UP001175271"/>
    </source>
</evidence>
<organism evidence="2 3">
    <name type="scientific">Steinernema hermaphroditum</name>
    <dbReference type="NCBI Taxonomy" id="289476"/>
    <lineage>
        <taxon>Eukaryota</taxon>
        <taxon>Metazoa</taxon>
        <taxon>Ecdysozoa</taxon>
        <taxon>Nematoda</taxon>
        <taxon>Chromadorea</taxon>
        <taxon>Rhabditida</taxon>
        <taxon>Tylenchina</taxon>
        <taxon>Panagrolaimomorpha</taxon>
        <taxon>Strongyloidoidea</taxon>
        <taxon>Steinernematidae</taxon>
        <taxon>Steinernema</taxon>
    </lineage>
</organism>
<feature type="transmembrane region" description="Helical" evidence="1">
    <location>
        <begin position="112"/>
        <end position="137"/>
    </location>
</feature>
<evidence type="ECO:0000256" key="1">
    <source>
        <dbReference type="SAM" id="Phobius"/>
    </source>
</evidence>